<dbReference type="SUPFAM" id="SSF102645">
    <property type="entry name" value="CoaB-like"/>
    <property type="match status" value="1"/>
</dbReference>
<dbReference type="EC" id="6.3.2.5" evidence="3"/>
<dbReference type="Gene3D" id="3.40.50.10300">
    <property type="entry name" value="CoaB-like"/>
    <property type="match status" value="1"/>
</dbReference>
<dbReference type="GO" id="GO:0015937">
    <property type="term" value="P:coenzyme A biosynthetic process"/>
    <property type="evidence" value="ECO:0007669"/>
    <property type="project" value="UniProtKB-UniRule"/>
</dbReference>
<dbReference type="GO" id="GO:0010181">
    <property type="term" value="F:FMN binding"/>
    <property type="evidence" value="ECO:0007669"/>
    <property type="project" value="UniProtKB-UniRule"/>
</dbReference>
<comment type="cofactor">
    <cofactor evidence="3">
        <name>FMN</name>
        <dbReference type="ChEBI" id="CHEBI:58210"/>
    </cofactor>
    <text evidence="3">Binds 1 FMN per subunit.</text>
</comment>
<reference evidence="7 8" key="1">
    <citation type="submission" date="2017-02" db="EMBL/GenBank/DDBJ databases">
        <authorList>
            <person name="Peterson S.W."/>
        </authorList>
    </citation>
    <scope>NUCLEOTIDE SEQUENCE [LARGE SCALE GENOMIC DNA]</scope>
    <source>
        <strain evidence="7 8">CIP104813</strain>
    </source>
</reference>
<evidence type="ECO:0000259" key="5">
    <source>
        <dbReference type="Pfam" id="PF02441"/>
    </source>
</evidence>
<dbReference type="UniPathway" id="UPA00241">
    <property type="reaction ID" value="UER00353"/>
</dbReference>
<dbReference type="EC" id="4.1.1.36" evidence="3"/>
<keyword evidence="3" id="KW-0479">Metal-binding</keyword>
<evidence type="ECO:0000313" key="8">
    <source>
        <dbReference type="Proteomes" id="UP000195981"/>
    </source>
</evidence>
<keyword evidence="2 3" id="KW-0456">Lyase</keyword>
<dbReference type="HAMAP" id="MF_02225">
    <property type="entry name" value="CoaBC"/>
    <property type="match status" value="1"/>
</dbReference>
<feature type="binding site" evidence="3">
    <location>
        <position position="365"/>
    </location>
    <ligand>
        <name>CTP</name>
        <dbReference type="ChEBI" id="CHEBI:37563"/>
    </ligand>
</feature>
<comment type="catalytic activity">
    <reaction evidence="3 4">
        <text>N-[(R)-4-phosphopantothenoyl]-L-cysteine + H(+) = (R)-4'-phosphopantetheine + CO2</text>
        <dbReference type="Rhea" id="RHEA:16793"/>
        <dbReference type="ChEBI" id="CHEBI:15378"/>
        <dbReference type="ChEBI" id="CHEBI:16526"/>
        <dbReference type="ChEBI" id="CHEBI:59458"/>
        <dbReference type="ChEBI" id="CHEBI:61723"/>
        <dbReference type="EC" id="4.1.1.36"/>
    </reaction>
</comment>
<comment type="pathway">
    <text evidence="3 4">Cofactor biosynthesis; coenzyme A biosynthesis; CoA from (R)-pantothenate: step 2/5.</text>
</comment>
<accession>A0A1X6X5G9</accession>
<dbReference type="OrthoDB" id="9802554at2"/>
<feature type="domain" description="DNA/pantothenate metabolism flavoprotein C-terminal" evidence="6">
    <location>
        <begin position="197"/>
        <end position="420"/>
    </location>
</feature>
<dbReference type="RefSeq" id="WP_087104822.1">
    <property type="nucleotide sequence ID" value="NZ_FWFG01000099.1"/>
</dbReference>
<keyword evidence="3 4" id="KW-0288">FMN</keyword>
<name>A0A1X6X5G9_9MICO</name>
<feature type="binding site" evidence="3">
    <location>
        <position position="347"/>
    </location>
    <ligand>
        <name>CTP</name>
        <dbReference type="ChEBI" id="CHEBI:37563"/>
    </ligand>
</feature>
<sequence>MSDAAAPLQGARVLVGIGGGIAAYKAAHIVRGLVASGAEVRVVPTPASLEFVGRATWEALSHHRVLTSVFEDVDEVAHVRHGQEADLLVIVPATADLLARLRMGRADDMLTASALMARCPVVIAPAMHTEMWQHPATVENVAALRDRGITVLEPASGRLTGPDSGPGRLPEPAAILDAARAALTAPRVEDGAVLRDLVGRRVVVTAGGTREAIDPVRFLANRSSGRQGVALAHAAAARGADVTLIAANVDLETPPGARRIDVESAAQLAAAVHEAAAAAPDLLIMAAAVADFTPASRAEAKIKKSGDDGAPALELVRTQDILRTLVSDRTALRDADPGAGTGLIVGFAAETGDASTSPLEHARAKARSKGADLLVLNDVSTGVFGAADNAVRILDAAGEIVAEAAGDKTVVSHTVLDEVVRRLAPVPWDA</sequence>
<keyword evidence="3 4" id="KW-0285">Flavoprotein</keyword>
<protein>
    <recommendedName>
        <fullName evidence="3">Coenzyme A biosynthesis bifunctional protein CoaBC</fullName>
    </recommendedName>
    <alternativeName>
        <fullName evidence="3">DNA/pantothenate metabolism flavoprotein</fullName>
    </alternativeName>
    <alternativeName>
        <fullName evidence="3">Phosphopantothenoylcysteine synthetase/decarboxylase</fullName>
        <shortName evidence="3">PPCS-PPCDC</shortName>
    </alternativeName>
    <domain>
        <recommendedName>
            <fullName evidence="3">Phosphopantothenoylcysteine decarboxylase</fullName>
            <shortName evidence="3">PPC decarboxylase</shortName>
            <shortName evidence="3">PPC-DC</shortName>
            <ecNumber evidence="3">4.1.1.36</ecNumber>
        </recommendedName>
        <alternativeName>
            <fullName evidence="3">CoaC</fullName>
        </alternativeName>
    </domain>
    <domain>
        <recommendedName>
            <fullName evidence="3">Phosphopantothenate--cysteine ligase</fullName>
            <ecNumber evidence="3">6.3.2.5</ecNumber>
        </recommendedName>
        <alternativeName>
            <fullName evidence="3">CoaB</fullName>
        </alternativeName>
        <alternativeName>
            <fullName evidence="3">Phosphopantothenoylcysteine synthetase</fullName>
            <shortName evidence="3">PPC synthetase</shortName>
            <shortName evidence="3">PPC-S</shortName>
        </alternativeName>
    </domain>
</protein>
<dbReference type="EMBL" id="FWFG01000099">
    <property type="protein sequence ID" value="SLM94323.1"/>
    <property type="molecule type" value="Genomic_DNA"/>
</dbReference>
<dbReference type="InterPro" id="IPR007085">
    <property type="entry name" value="DNA/pantothenate-metab_flavo_C"/>
</dbReference>
<comment type="caution">
    <text evidence="3">Lacks conserved residue(s) required for the propagation of feature annotation.</text>
</comment>
<evidence type="ECO:0000256" key="1">
    <source>
        <dbReference type="ARBA" id="ARBA00022793"/>
    </source>
</evidence>
<dbReference type="InterPro" id="IPR036551">
    <property type="entry name" value="Flavin_trans-like"/>
</dbReference>
<organism evidence="7 8">
    <name type="scientific">Brachybacterium nesterenkovii</name>
    <dbReference type="NCBI Taxonomy" id="47847"/>
    <lineage>
        <taxon>Bacteria</taxon>
        <taxon>Bacillati</taxon>
        <taxon>Actinomycetota</taxon>
        <taxon>Actinomycetes</taxon>
        <taxon>Micrococcales</taxon>
        <taxon>Dermabacteraceae</taxon>
        <taxon>Brachybacterium</taxon>
    </lineage>
</organism>
<feature type="binding site" evidence="3">
    <location>
        <position position="369"/>
    </location>
    <ligand>
        <name>CTP</name>
        <dbReference type="ChEBI" id="CHEBI:37563"/>
    </ligand>
</feature>
<evidence type="ECO:0000313" key="7">
    <source>
        <dbReference type="EMBL" id="SLM94323.1"/>
    </source>
</evidence>
<feature type="region of interest" description="Phosphopantothenate--cysteine ligase" evidence="3">
    <location>
        <begin position="202"/>
        <end position="430"/>
    </location>
</feature>
<feature type="binding site" evidence="3">
    <location>
        <position position="291"/>
    </location>
    <ligand>
        <name>CTP</name>
        <dbReference type="ChEBI" id="CHEBI:37563"/>
    </ligand>
</feature>
<dbReference type="Pfam" id="PF02441">
    <property type="entry name" value="Flavoprotein"/>
    <property type="match status" value="1"/>
</dbReference>
<comment type="function">
    <text evidence="4">Catalyzes two steps in the biosynthesis of coenzyme A. In the first step cysteine is conjugated to 4'-phosphopantothenate to form 4-phosphopantothenoylcysteine, in the latter compound is decarboxylated to form 4'-phosphopantotheine.</text>
</comment>
<dbReference type="NCBIfam" id="TIGR00521">
    <property type="entry name" value="coaBC_dfp"/>
    <property type="match status" value="1"/>
</dbReference>
<dbReference type="Pfam" id="PF04127">
    <property type="entry name" value="DFP"/>
    <property type="match status" value="1"/>
</dbReference>
<evidence type="ECO:0000259" key="6">
    <source>
        <dbReference type="Pfam" id="PF04127"/>
    </source>
</evidence>
<feature type="binding site" evidence="3">
    <location>
        <position position="301"/>
    </location>
    <ligand>
        <name>CTP</name>
        <dbReference type="ChEBI" id="CHEBI:37563"/>
    </ligand>
</feature>
<dbReference type="InterPro" id="IPR005252">
    <property type="entry name" value="CoaBC"/>
</dbReference>
<dbReference type="Proteomes" id="UP000195981">
    <property type="component" value="Unassembled WGS sequence"/>
</dbReference>
<dbReference type="GO" id="GO:0015941">
    <property type="term" value="P:pantothenate catabolic process"/>
    <property type="evidence" value="ECO:0007669"/>
    <property type="project" value="InterPro"/>
</dbReference>
<comment type="function">
    <text evidence="3">Catalyzes two sequential steps in the biosynthesis of coenzyme A. In the first step cysteine is conjugated to 4'-phosphopantothenate to form 4-phosphopantothenoylcysteine. In the second step the latter compound is decarboxylated to form 4'-phosphopantotheine.</text>
</comment>
<dbReference type="PANTHER" id="PTHR14359:SF6">
    <property type="entry name" value="PHOSPHOPANTOTHENOYLCYSTEINE DECARBOXYLASE"/>
    <property type="match status" value="1"/>
</dbReference>
<keyword evidence="3 4" id="KW-0436">Ligase</keyword>
<evidence type="ECO:0000256" key="4">
    <source>
        <dbReference type="RuleBase" id="RU364078"/>
    </source>
</evidence>
<keyword evidence="3" id="KW-0460">Magnesium</keyword>
<dbReference type="GO" id="GO:0004633">
    <property type="term" value="F:phosphopantothenoylcysteine decarboxylase activity"/>
    <property type="evidence" value="ECO:0007669"/>
    <property type="project" value="UniProtKB-UniRule"/>
</dbReference>
<comment type="similarity">
    <text evidence="3 4">In the N-terminal section; belongs to the HFCD (homo-oligomeric flavin containing Cys decarboxylase) superfamily.</text>
</comment>
<proteinExistence type="inferred from homology"/>
<comment type="catalytic activity">
    <reaction evidence="3 4">
        <text>(R)-4'-phosphopantothenate + L-cysteine + CTP = N-[(R)-4-phosphopantothenoyl]-L-cysteine + CMP + diphosphate + H(+)</text>
        <dbReference type="Rhea" id="RHEA:19397"/>
        <dbReference type="ChEBI" id="CHEBI:10986"/>
        <dbReference type="ChEBI" id="CHEBI:15378"/>
        <dbReference type="ChEBI" id="CHEBI:33019"/>
        <dbReference type="ChEBI" id="CHEBI:35235"/>
        <dbReference type="ChEBI" id="CHEBI:37563"/>
        <dbReference type="ChEBI" id="CHEBI:59458"/>
        <dbReference type="ChEBI" id="CHEBI:60377"/>
        <dbReference type="EC" id="6.3.2.5"/>
    </reaction>
</comment>
<evidence type="ECO:0000256" key="3">
    <source>
        <dbReference type="HAMAP-Rule" id="MF_02225"/>
    </source>
</evidence>
<feature type="domain" description="Flavoprotein" evidence="5">
    <location>
        <begin position="12"/>
        <end position="179"/>
    </location>
</feature>
<evidence type="ECO:0000256" key="2">
    <source>
        <dbReference type="ARBA" id="ARBA00023239"/>
    </source>
</evidence>
<feature type="region of interest" description="Phosphopantothenoylcysteine decarboxylase" evidence="3">
    <location>
        <begin position="1"/>
        <end position="201"/>
    </location>
</feature>
<dbReference type="GO" id="GO:0004632">
    <property type="term" value="F:phosphopantothenate--cysteine ligase activity"/>
    <property type="evidence" value="ECO:0007669"/>
    <property type="project" value="UniProtKB-UniRule"/>
</dbReference>
<keyword evidence="3" id="KW-0511">Multifunctional enzyme</keyword>
<keyword evidence="8" id="KW-1185">Reference proteome</keyword>
<dbReference type="AlphaFoldDB" id="A0A1X6X5G9"/>
<dbReference type="GO" id="GO:0071513">
    <property type="term" value="C:phosphopantothenoylcysteine decarboxylase complex"/>
    <property type="evidence" value="ECO:0007669"/>
    <property type="project" value="TreeGrafter"/>
</dbReference>
<dbReference type="PANTHER" id="PTHR14359">
    <property type="entry name" value="HOMO-OLIGOMERIC FLAVIN CONTAINING CYS DECARBOXYLASE FAMILY"/>
    <property type="match status" value="1"/>
</dbReference>
<keyword evidence="1 3" id="KW-0210">Decarboxylase</keyword>
<gene>
    <name evidence="3" type="primary">coaBC</name>
    <name evidence="7" type="ORF">FM110_11065</name>
</gene>
<dbReference type="InterPro" id="IPR003382">
    <property type="entry name" value="Flavoprotein"/>
</dbReference>
<comment type="similarity">
    <text evidence="3 4">In the C-terminal section; belongs to the PPC synthetase family.</text>
</comment>
<dbReference type="InterPro" id="IPR035929">
    <property type="entry name" value="CoaB-like_sf"/>
</dbReference>
<comment type="pathway">
    <text evidence="3 4">Cofactor biosynthesis; coenzyme A biosynthesis; CoA from (R)-pantothenate: step 3/5.</text>
</comment>
<dbReference type="SUPFAM" id="SSF52507">
    <property type="entry name" value="Homo-oligomeric flavin-containing Cys decarboxylases, HFCD"/>
    <property type="match status" value="1"/>
</dbReference>
<dbReference type="Gene3D" id="3.40.50.1950">
    <property type="entry name" value="Flavin prenyltransferase-like"/>
    <property type="match status" value="1"/>
</dbReference>
<comment type="cofactor">
    <cofactor evidence="3">
        <name>Mg(2+)</name>
        <dbReference type="ChEBI" id="CHEBI:18420"/>
    </cofactor>
</comment>
<dbReference type="GO" id="GO:0046872">
    <property type="term" value="F:metal ion binding"/>
    <property type="evidence" value="ECO:0007669"/>
    <property type="project" value="UniProtKB-KW"/>
</dbReference>